<dbReference type="SUPFAM" id="SSF56024">
    <property type="entry name" value="Phospholipase D/nuclease"/>
    <property type="match status" value="2"/>
</dbReference>
<dbReference type="PANTHER" id="PTHR21248:SF20">
    <property type="entry name" value="CARDIOLIPIN SYNTHASE YWIE-RELATED"/>
    <property type="match status" value="1"/>
</dbReference>
<dbReference type="InterPro" id="IPR025202">
    <property type="entry name" value="PLD-like_dom"/>
</dbReference>
<accession>A0ABT2URT9</accession>
<feature type="domain" description="PLD phosphodiesterase" evidence="9">
    <location>
        <begin position="397"/>
        <end position="424"/>
    </location>
</feature>
<feature type="domain" description="PLD phosphodiesterase" evidence="9">
    <location>
        <begin position="221"/>
        <end position="248"/>
    </location>
</feature>
<evidence type="ECO:0000256" key="5">
    <source>
        <dbReference type="ARBA" id="ARBA00022989"/>
    </source>
</evidence>
<dbReference type="PROSITE" id="PS50035">
    <property type="entry name" value="PLD"/>
    <property type="match status" value="2"/>
</dbReference>
<comment type="caution">
    <text evidence="10">The sequence shown here is derived from an EMBL/GenBank/DDBJ whole genome shotgun (WGS) entry which is preliminary data.</text>
</comment>
<dbReference type="CDD" id="cd09110">
    <property type="entry name" value="PLDc_CLS_1"/>
    <property type="match status" value="1"/>
</dbReference>
<feature type="active site" evidence="7">
    <location>
        <position position="409"/>
    </location>
</feature>
<dbReference type="Proteomes" id="UP001652445">
    <property type="component" value="Unassembled WGS sequence"/>
</dbReference>
<evidence type="ECO:0000256" key="6">
    <source>
        <dbReference type="ARBA" id="ARBA00023136"/>
    </source>
</evidence>
<evidence type="ECO:0000256" key="8">
    <source>
        <dbReference type="NCBIfam" id="TIGR04265"/>
    </source>
</evidence>
<dbReference type="CDD" id="cd09112">
    <property type="entry name" value="PLDc_CLS_2"/>
    <property type="match status" value="1"/>
</dbReference>
<dbReference type="SMART" id="SM00155">
    <property type="entry name" value="PLDc"/>
    <property type="match status" value="2"/>
</dbReference>
<evidence type="ECO:0000313" key="10">
    <source>
        <dbReference type="EMBL" id="MCU6797390.1"/>
    </source>
</evidence>
<name>A0ABT2URT9_9BACL</name>
<comment type="catalytic activity">
    <reaction evidence="7">
        <text>2 a 1,2-diacyl-sn-glycero-3-phospho-(1'-sn-glycerol) = a cardiolipin + glycerol</text>
        <dbReference type="Rhea" id="RHEA:31451"/>
        <dbReference type="ChEBI" id="CHEBI:17754"/>
        <dbReference type="ChEBI" id="CHEBI:62237"/>
        <dbReference type="ChEBI" id="CHEBI:64716"/>
    </reaction>
</comment>
<sequence>MLWLVIVLLIFIFQILTILLIEYRKPAKTLAWLFILFVFPIIGFVMYYFLATEYSRRQKVRRHEFNYDSLQHPAGNKPTSIVLPSNSKDHEHVPESKQDVLSTKNRLDELLDQISDGPRSTNNEIKVLTDADEAYPAMLEAMEGAKRHIHFEIYTFRGDAIGLTFLELLIRKAKQGVQVRCIFDGVGSYQLEQRFLDQLRHGGVEVYLFLRPLIAFFDKRMNYRNHRRILVIDGYKGYVGGLNIGAEYMGADPKLGFWRDTHLELVGTVVHTLQSIFLKEWMFVSGKDVTGGGLYPDVRTYGNKSAQIISSGPDTKQHKILQLYFGAITNAQQQIILITPYFIPDPSLRMALKTAAISGLDVKVVYPLKSDSPAVNYAASSYFEELMEAGVRIYGYQKGFMHAKILIIDDNFASVGSANVDLRSFYSNFELNALLFDKKTIRRLEADCAIDLRNSTELKLEIFRSRSRWHRTKEIAARLLSPLF</sequence>
<dbReference type="EC" id="2.7.8.-" evidence="7 8"/>
<comment type="caution">
    <text evidence="7">Lacks conserved residue(s) required for the propagation of feature annotation.</text>
</comment>
<feature type="active site" evidence="7">
    <location>
        <position position="402"/>
    </location>
</feature>
<dbReference type="InterPro" id="IPR001736">
    <property type="entry name" value="PLipase_D/transphosphatidylase"/>
</dbReference>
<keyword evidence="5 7" id="KW-1133">Transmembrane helix</keyword>
<evidence type="ECO:0000259" key="9">
    <source>
        <dbReference type="PROSITE" id="PS50035"/>
    </source>
</evidence>
<feature type="active site" evidence="7">
    <location>
        <position position="404"/>
    </location>
</feature>
<comment type="function">
    <text evidence="7">Catalyzes the reversible phosphatidyl group transfer from one phosphatidylglycerol molecule to another to form cardiolipin (CL) (diphosphatidylglycerol) and glycerol.</text>
</comment>
<evidence type="ECO:0000256" key="3">
    <source>
        <dbReference type="ARBA" id="ARBA00022692"/>
    </source>
</evidence>
<dbReference type="Pfam" id="PF13091">
    <property type="entry name" value="PLDc_2"/>
    <property type="match status" value="2"/>
</dbReference>
<keyword evidence="6 7" id="KW-0472">Membrane</keyword>
<keyword evidence="7" id="KW-0444">Lipid biosynthesis</keyword>
<keyword evidence="4" id="KW-0677">Repeat</keyword>
<feature type="active site" evidence="7">
    <location>
        <position position="233"/>
    </location>
</feature>
<dbReference type="HAMAP" id="MF_01916">
    <property type="entry name" value="Cardiolipin_synth_Cls"/>
    <property type="match status" value="1"/>
</dbReference>
<organism evidence="10 11">
    <name type="scientific">Paenibacillus baimaensis</name>
    <dbReference type="NCBI Taxonomy" id="2982185"/>
    <lineage>
        <taxon>Bacteria</taxon>
        <taxon>Bacillati</taxon>
        <taxon>Bacillota</taxon>
        <taxon>Bacilli</taxon>
        <taxon>Bacillales</taxon>
        <taxon>Paenibacillaceae</taxon>
        <taxon>Paenibacillus</taxon>
    </lineage>
</organism>
<dbReference type="RefSeq" id="WP_262688177.1">
    <property type="nucleotide sequence ID" value="NZ_JAOQIO010000116.1"/>
</dbReference>
<evidence type="ECO:0000313" key="11">
    <source>
        <dbReference type="Proteomes" id="UP001652445"/>
    </source>
</evidence>
<comment type="subcellular location">
    <subcellularLocation>
        <location evidence="7">Cell membrane</location>
        <topology evidence="7">Multi-pass membrane protein</topology>
    </subcellularLocation>
</comment>
<feature type="transmembrane region" description="Helical" evidence="7">
    <location>
        <begin position="6"/>
        <end position="23"/>
    </location>
</feature>
<keyword evidence="7" id="KW-0594">Phospholipid biosynthesis</keyword>
<evidence type="ECO:0000256" key="1">
    <source>
        <dbReference type="ARBA" id="ARBA00022475"/>
    </source>
</evidence>
<evidence type="ECO:0000256" key="2">
    <source>
        <dbReference type="ARBA" id="ARBA00022679"/>
    </source>
</evidence>
<protein>
    <recommendedName>
        <fullName evidence="7 8">Cardiolipin synthase</fullName>
        <shortName evidence="7">CL synthase</shortName>
        <ecNumber evidence="7 8">2.7.8.-</ecNumber>
    </recommendedName>
</protein>
<dbReference type="InterPro" id="IPR030874">
    <property type="entry name" value="Cardiolipin_synth_Firmi"/>
</dbReference>
<comment type="similarity">
    <text evidence="7">Belongs to the phospholipase D family. Cardiolipin synthase subfamily.</text>
</comment>
<feature type="active site" evidence="7">
    <location>
        <position position="226"/>
    </location>
</feature>
<proteinExistence type="inferred from homology"/>
<reference evidence="10 11" key="1">
    <citation type="submission" date="2022-09" db="EMBL/GenBank/DDBJ databases">
        <authorList>
            <person name="Han X.L."/>
            <person name="Wang Q."/>
            <person name="Lu T."/>
        </authorList>
    </citation>
    <scope>NUCLEOTIDE SEQUENCE [LARGE SCALE GENOMIC DNA]</scope>
    <source>
        <strain evidence="10 11">WQ 127069</strain>
    </source>
</reference>
<keyword evidence="7" id="KW-1208">Phospholipid metabolism</keyword>
<dbReference type="PANTHER" id="PTHR21248">
    <property type="entry name" value="CARDIOLIPIN SYNTHASE"/>
    <property type="match status" value="1"/>
</dbReference>
<dbReference type="InterPro" id="IPR022924">
    <property type="entry name" value="Cardiolipin_synthase"/>
</dbReference>
<dbReference type="NCBIfam" id="TIGR04265">
    <property type="entry name" value="bac_cardiolipin"/>
    <property type="match status" value="1"/>
</dbReference>
<evidence type="ECO:0000256" key="7">
    <source>
        <dbReference type="HAMAP-Rule" id="MF_01916"/>
    </source>
</evidence>
<gene>
    <name evidence="10" type="primary">cls</name>
    <name evidence="10" type="ORF">OB236_35205</name>
</gene>
<evidence type="ECO:0000256" key="4">
    <source>
        <dbReference type="ARBA" id="ARBA00022737"/>
    </source>
</evidence>
<dbReference type="EMBL" id="JAOQIO010000116">
    <property type="protein sequence ID" value="MCU6797390.1"/>
    <property type="molecule type" value="Genomic_DNA"/>
</dbReference>
<dbReference type="Gene3D" id="3.30.870.10">
    <property type="entry name" value="Endonuclease Chain A"/>
    <property type="match status" value="2"/>
</dbReference>
<feature type="transmembrane region" description="Helical" evidence="7">
    <location>
        <begin position="30"/>
        <end position="50"/>
    </location>
</feature>
<keyword evidence="1 7" id="KW-1003">Cell membrane</keyword>
<keyword evidence="11" id="KW-1185">Reference proteome</keyword>
<keyword evidence="2 7" id="KW-0808">Transferase</keyword>
<keyword evidence="3 7" id="KW-0812">Transmembrane</keyword>
<keyword evidence="7" id="KW-0443">Lipid metabolism</keyword>